<comment type="caution">
    <text evidence="5">The sequence shown here is derived from an EMBL/GenBank/DDBJ whole genome shotgun (WGS) entry which is preliminary data.</text>
</comment>
<feature type="coiled-coil region" evidence="3">
    <location>
        <begin position="174"/>
        <end position="201"/>
    </location>
</feature>
<dbReference type="Pfam" id="PF04966">
    <property type="entry name" value="OprB"/>
    <property type="match status" value="2"/>
</dbReference>
<name>A0A0F5YGV2_9CYAN</name>
<dbReference type="AlphaFoldDB" id="A0A0F5YGV2"/>
<proteinExistence type="inferred from homology"/>
<dbReference type="PATRIC" id="fig|1637645.4.peg.2893"/>
<organism evidence="5 6">
    <name type="scientific">Limnoraphis robusta CS-951</name>
    <dbReference type="NCBI Taxonomy" id="1637645"/>
    <lineage>
        <taxon>Bacteria</taxon>
        <taxon>Bacillati</taxon>
        <taxon>Cyanobacteriota</taxon>
        <taxon>Cyanophyceae</taxon>
        <taxon>Oscillatoriophycideae</taxon>
        <taxon>Oscillatoriales</taxon>
        <taxon>Sirenicapillariaceae</taxon>
        <taxon>Limnoraphis</taxon>
    </lineage>
</organism>
<feature type="signal peptide" evidence="2">
    <location>
        <begin position="1"/>
        <end position="31"/>
    </location>
</feature>
<accession>A0A0F5YGV2</accession>
<keyword evidence="2" id="KW-0732">Signal</keyword>
<dbReference type="GO" id="GO:0008643">
    <property type="term" value="P:carbohydrate transport"/>
    <property type="evidence" value="ECO:0007669"/>
    <property type="project" value="InterPro"/>
</dbReference>
<dbReference type="InterPro" id="IPR051465">
    <property type="entry name" value="Cell_Envelope_Struct_Comp"/>
</dbReference>
<dbReference type="OrthoDB" id="580845at2"/>
<evidence type="ECO:0000256" key="3">
    <source>
        <dbReference type="SAM" id="Coils"/>
    </source>
</evidence>
<dbReference type="Pfam" id="PF00395">
    <property type="entry name" value="SLH"/>
    <property type="match status" value="1"/>
</dbReference>
<comment type="similarity">
    <text evidence="1 2">Belongs to the OprB family.</text>
</comment>
<dbReference type="PROSITE" id="PS51272">
    <property type="entry name" value="SLH"/>
    <property type="match status" value="1"/>
</dbReference>
<dbReference type="PANTHER" id="PTHR43308:SF1">
    <property type="entry name" value="OUTER MEMBRANE PROTEIN ALPHA"/>
    <property type="match status" value="1"/>
</dbReference>
<dbReference type="InterPro" id="IPR038673">
    <property type="entry name" value="OprB_sf"/>
</dbReference>
<evidence type="ECO:0000259" key="4">
    <source>
        <dbReference type="PROSITE" id="PS51272"/>
    </source>
</evidence>
<evidence type="ECO:0000313" key="6">
    <source>
        <dbReference type="Proteomes" id="UP000033607"/>
    </source>
</evidence>
<feature type="chain" id="PRO_5005181363" description="SLH domain-containing protein" evidence="2">
    <location>
        <begin position="32"/>
        <end position="666"/>
    </location>
</feature>
<feature type="domain" description="SLH" evidence="4">
    <location>
        <begin position="93"/>
        <end position="157"/>
    </location>
</feature>
<dbReference type="GO" id="GO:0015288">
    <property type="term" value="F:porin activity"/>
    <property type="evidence" value="ECO:0007669"/>
    <property type="project" value="InterPro"/>
</dbReference>
<evidence type="ECO:0000256" key="1">
    <source>
        <dbReference type="ARBA" id="ARBA00008769"/>
    </source>
</evidence>
<dbReference type="GO" id="GO:0016020">
    <property type="term" value="C:membrane"/>
    <property type="evidence" value="ECO:0007669"/>
    <property type="project" value="InterPro"/>
</dbReference>
<reference evidence="5 6" key="1">
    <citation type="submission" date="2015-06" db="EMBL/GenBank/DDBJ databases">
        <title>Draft genome assembly of filamentous brackish cyanobacterium Limnoraphis robusta strain CS-951.</title>
        <authorList>
            <person name="Willis A."/>
            <person name="Parks M."/>
            <person name="Burford M.A."/>
        </authorList>
    </citation>
    <scope>NUCLEOTIDE SEQUENCE [LARGE SCALE GENOMIC DNA]</scope>
    <source>
        <strain evidence="5 6">CS-951</strain>
    </source>
</reference>
<protein>
    <recommendedName>
        <fullName evidence="4">SLH domain-containing protein</fullName>
    </recommendedName>
</protein>
<dbReference type="InterPro" id="IPR047684">
    <property type="entry name" value="Por_som-like"/>
</dbReference>
<dbReference type="InterPro" id="IPR001119">
    <property type="entry name" value="SLH_dom"/>
</dbReference>
<dbReference type="Gene3D" id="2.40.160.180">
    <property type="entry name" value="Carbohydrate-selective porin OprB"/>
    <property type="match status" value="1"/>
</dbReference>
<dbReference type="PANTHER" id="PTHR43308">
    <property type="entry name" value="OUTER MEMBRANE PROTEIN ALPHA-RELATED"/>
    <property type="match status" value="1"/>
</dbReference>
<gene>
    <name evidence="5" type="ORF">WN50_11880</name>
</gene>
<dbReference type="Proteomes" id="UP000033607">
    <property type="component" value="Unassembled WGS sequence"/>
</dbReference>
<sequence>MSNRLKKYKISLTVPSAVLSYLLFMLSPAMAQEMFNSNVLSEESLNNSEEFPLETSHLELSNSISEVPETPIQQIDTLSSSPPPGLNRDRIINVHELQDITPDHWAYEALRNLVEKYRCIGGFPGETFQGNRPMSRYEFAAGLNACLLKIRQTLGSLSNKFADEEDFIAIQRLTEEFATEIEEVTSKIDDLEEQVTFLKEHQFSPTTILRGGVDFNLISAFGDQKAVSPGTESREDLDEIPTFSERVVLIFDTSFTGKDRLRTQLIAGNVSSFGLGVTGTDMTRLIGTTNTGDDIRSGTIFYQMPLGSRGIFAVAPLTGFPDRNVTSIPTFSERVVLIFDTSFTGKDRLRTQLIAGNVSSFGLGVTGTDMTRLIGTTNTGNDIRSGTIFYQMPLGSRGIFAVAPIADFPTRIFPAFNPVNSISNFGAESPIYSFAFGTGAVVYYNFTDKIGGGVSYLTTSGRDASAGLFNGQYTILAQLSYTPTDGLGMALTYGRYYAPDPASTIDLTGSKGSVFAQFPFGANTPTSSNALGLQLTYKLTDKLILGGWLSYWNAVAEGSPQITEGVNASQGSHAEIWSWAITAFLVDWGKLGSQLSIVFGMPPKVTNNDVLDREDPDTSLHFEVSYRYLITDRVSVTPGFLLITNPEHNSDNPAIGIGLVRTRFTF</sequence>
<dbReference type="InterPro" id="IPR007049">
    <property type="entry name" value="Carb-sel_porin_OprB"/>
</dbReference>
<evidence type="ECO:0000256" key="2">
    <source>
        <dbReference type="RuleBase" id="RU363072"/>
    </source>
</evidence>
<keyword evidence="3" id="KW-0175">Coiled coil</keyword>
<dbReference type="EMBL" id="LATL02000142">
    <property type="protein sequence ID" value="KKD37887.2"/>
    <property type="molecule type" value="Genomic_DNA"/>
</dbReference>
<dbReference type="NCBIfam" id="NF033921">
    <property type="entry name" value="por_somb"/>
    <property type="match status" value="2"/>
</dbReference>
<evidence type="ECO:0000313" key="5">
    <source>
        <dbReference type="EMBL" id="KKD37887.2"/>
    </source>
</evidence>